<feature type="domain" description="Factor of DNA methylation 1-5/IDN2" evidence="1">
    <location>
        <begin position="47"/>
        <end position="104"/>
    </location>
</feature>
<evidence type="ECO:0000313" key="2">
    <source>
        <dbReference type="EnsemblPlants" id="AET5Gv20222300.13"/>
    </source>
</evidence>
<dbReference type="InterPro" id="IPR045177">
    <property type="entry name" value="FDM1-5/IDN2"/>
</dbReference>
<dbReference type="Proteomes" id="UP000015105">
    <property type="component" value="Chromosome 5D"/>
</dbReference>
<dbReference type="InterPro" id="IPR005379">
    <property type="entry name" value="FDM1-5/IDN2_XH"/>
</dbReference>
<reference evidence="2" key="5">
    <citation type="journal article" date="2021" name="G3 (Bethesda)">
        <title>Aegilops tauschii genome assembly Aet v5.0 features greater sequence contiguity and improved annotation.</title>
        <authorList>
            <person name="Wang L."/>
            <person name="Zhu T."/>
            <person name="Rodriguez J.C."/>
            <person name="Deal K.R."/>
            <person name="Dubcovsky J."/>
            <person name="McGuire P.E."/>
            <person name="Lux T."/>
            <person name="Spannagl M."/>
            <person name="Mayer K.F.X."/>
            <person name="Baldrich P."/>
            <person name="Meyers B.C."/>
            <person name="Huo N."/>
            <person name="Gu Y.Q."/>
            <person name="Zhou H."/>
            <person name="Devos K.M."/>
            <person name="Bennetzen J.L."/>
            <person name="Unver T."/>
            <person name="Budak H."/>
            <person name="Gulick P.J."/>
            <person name="Galiba G."/>
            <person name="Kalapos B."/>
            <person name="Nelson D.R."/>
            <person name="Li P."/>
            <person name="You F.M."/>
            <person name="Luo M.C."/>
            <person name="Dvorak J."/>
        </authorList>
    </citation>
    <scope>NUCLEOTIDE SEQUENCE [LARGE SCALE GENOMIC DNA]</scope>
    <source>
        <strain evidence="2">cv. AL8/78</strain>
    </source>
</reference>
<evidence type="ECO:0000313" key="3">
    <source>
        <dbReference type="Proteomes" id="UP000015105"/>
    </source>
</evidence>
<dbReference type="AlphaFoldDB" id="A0A453JX82"/>
<dbReference type="PANTHER" id="PTHR21596">
    <property type="entry name" value="RIBONUCLEASE P SUBUNIT P38"/>
    <property type="match status" value="1"/>
</dbReference>
<evidence type="ECO:0000259" key="1">
    <source>
        <dbReference type="Pfam" id="PF03469"/>
    </source>
</evidence>
<dbReference type="GO" id="GO:0080188">
    <property type="term" value="P:gene silencing by siRNA-directed DNA methylation"/>
    <property type="evidence" value="ECO:0007669"/>
    <property type="project" value="InterPro"/>
</dbReference>
<organism evidence="2 3">
    <name type="scientific">Aegilops tauschii subsp. strangulata</name>
    <name type="common">Goatgrass</name>
    <dbReference type="NCBI Taxonomy" id="200361"/>
    <lineage>
        <taxon>Eukaryota</taxon>
        <taxon>Viridiplantae</taxon>
        <taxon>Streptophyta</taxon>
        <taxon>Embryophyta</taxon>
        <taxon>Tracheophyta</taxon>
        <taxon>Spermatophyta</taxon>
        <taxon>Magnoliopsida</taxon>
        <taxon>Liliopsida</taxon>
        <taxon>Poales</taxon>
        <taxon>Poaceae</taxon>
        <taxon>BOP clade</taxon>
        <taxon>Pooideae</taxon>
        <taxon>Triticodae</taxon>
        <taxon>Triticeae</taxon>
        <taxon>Triticinae</taxon>
        <taxon>Aegilops</taxon>
    </lineage>
</organism>
<reference evidence="2" key="4">
    <citation type="submission" date="2019-03" db="UniProtKB">
        <authorList>
            <consortium name="EnsemblPlants"/>
        </authorList>
    </citation>
    <scope>IDENTIFICATION</scope>
</reference>
<keyword evidence="3" id="KW-1185">Reference proteome</keyword>
<proteinExistence type="predicted"/>
<reference evidence="3" key="1">
    <citation type="journal article" date="2014" name="Science">
        <title>Ancient hybridizations among the ancestral genomes of bread wheat.</title>
        <authorList>
            <consortium name="International Wheat Genome Sequencing Consortium,"/>
            <person name="Marcussen T."/>
            <person name="Sandve S.R."/>
            <person name="Heier L."/>
            <person name="Spannagl M."/>
            <person name="Pfeifer M."/>
            <person name="Jakobsen K.S."/>
            <person name="Wulff B.B."/>
            <person name="Steuernagel B."/>
            <person name="Mayer K.F."/>
            <person name="Olsen O.A."/>
        </authorList>
    </citation>
    <scope>NUCLEOTIDE SEQUENCE [LARGE SCALE GENOMIC DNA]</scope>
    <source>
        <strain evidence="3">cv. AL8/78</strain>
    </source>
</reference>
<dbReference type="Gramene" id="AET5Gv20222300.13">
    <property type="protein sequence ID" value="AET5Gv20222300.13"/>
    <property type="gene ID" value="AET5Gv20222300"/>
</dbReference>
<name>A0A453JX82_AEGTS</name>
<sequence length="106" mass="11966">MDNPDQDDQGLSTELENAKKELSDIHSKLIKGFMDIGATSTRNVAIKNIGELSYKPFQQACLKKLPPEEASKKASELYNFWQKQLLNPEWNPSKTVMEKGNPKEGD</sequence>
<reference evidence="3" key="2">
    <citation type="journal article" date="2017" name="Nat. Plants">
        <title>The Aegilops tauschii genome reveals multiple impacts of transposons.</title>
        <authorList>
            <person name="Zhao G."/>
            <person name="Zou C."/>
            <person name="Li K."/>
            <person name="Wang K."/>
            <person name="Li T."/>
            <person name="Gao L."/>
            <person name="Zhang X."/>
            <person name="Wang H."/>
            <person name="Yang Z."/>
            <person name="Liu X."/>
            <person name="Jiang W."/>
            <person name="Mao L."/>
            <person name="Kong X."/>
            <person name="Jiao Y."/>
            <person name="Jia J."/>
        </authorList>
    </citation>
    <scope>NUCLEOTIDE SEQUENCE [LARGE SCALE GENOMIC DNA]</scope>
    <source>
        <strain evidence="3">cv. AL8/78</strain>
    </source>
</reference>
<dbReference type="Pfam" id="PF03469">
    <property type="entry name" value="XH"/>
    <property type="match status" value="1"/>
</dbReference>
<reference evidence="2" key="3">
    <citation type="journal article" date="2017" name="Nature">
        <title>Genome sequence of the progenitor of the wheat D genome Aegilops tauschii.</title>
        <authorList>
            <person name="Luo M.C."/>
            <person name="Gu Y.Q."/>
            <person name="Puiu D."/>
            <person name="Wang H."/>
            <person name="Twardziok S.O."/>
            <person name="Deal K.R."/>
            <person name="Huo N."/>
            <person name="Zhu T."/>
            <person name="Wang L."/>
            <person name="Wang Y."/>
            <person name="McGuire P.E."/>
            <person name="Liu S."/>
            <person name="Long H."/>
            <person name="Ramasamy R.K."/>
            <person name="Rodriguez J.C."/>
            <person name="Van S.L."/>
            <person name="Yuan L."/>
            <person name="Wang Z."/>
            <person name="Xia Z."/>
            <person name="Xiao L."/>
            <person name="Anderson O.D."/>
            <person name="Ouyang S."/>
            <person name="Liang Y."/>
            <person name="Zimin A.V."/>
            <person name="Pertea G."/>
            <person name="Qi P."/>
            <person name="Bennetzen J.L."/>
            <person name="Dai X."/>
            <person name="Dawson M.W."/>
            <person name="Muller H.G."/>
            <person name="Kugler K."/>
            <person name="Rivarola-Duarte L."/>
            <person name="Spannagl M."/>
            <person name="Mayer K.F.X."/>
            <person name="Lu F.H."/>
            <person name="Bevan M.W."/>
            <person name="Leroy P."/>
            <person name="Li P."/>
            <person name="You F.M."/>
            <person name="Sun Q."/>
            <person name="Liu Z."/>
            <person name="Lyons E."/>
            <person name="Wicker T."/>
            <person name="Salzberg S.L."/>
            <person name="Devos K.M."/>
            <person name="Dvorak J."/>
        </authorList>
    </citation>
    <scope>NUCLEOTIDE SEQUENCE [LARGE SCALE GENOMIC DNA]</scope>
    <source>
        <strain evidence="2">cv. AL8/78</strain>
    </source>
</reference>
<protein>
    <recommendedName>
        <fullName evidence="1">Factor of DNA methylation 1-5/IDN2 domain-containing protein</fullName>
    </recommendedName>
</protein>
<accession>A0A453JX82</accession>
<dbReference type="EnsemblPlants" id="AET5Gv20222300.13">
    <property type="protein sequence ID" value="AET5Gv20222300.13"/>
    <property type="gene ID" value="AET5Gv20222300"/>
</dbReference>
<dbReference type="PANTHER" id="PTHR21596:SF64">
    <property type="entry name" value="FACTOR OF DNA METHYLATION 1-5_IDN2 DOMAIN-CONTAINING PROTEIN"/>
    <property type="match status" value="1"/>
</dbReference>